<keyword evidence="3" id="KW-0479">Metal-binding</keyword>
<evidence type="ECO:0000256" key="7">
    <source>
        <dbReference type="ARBA" id="ARBA00023157"/>
    </source>
</evidence>
<evidence type="ECO:0000256" key="5">
    <source>
        <dbReference type="ARBA" id="ARBA00022801"/>
    </source>
</evidence>
<evidence type="ECO:0000256" key="3">
    <source>
        <dbReference type="ARBA" id="ARBA00022723"/>
    </source>
</evidence>
<dbReference type="Pfam" id="PF07519">
    <property type="entry name" value="Tannase"/>
    <property type="match status" value="1"/>
</dbReference>
<proteinExistence type="inferred from homology"/>
<comment type="caution">
    <text evidence="9">The sequence shown here is derived from an EMBL/GenBank/DDBJ whole genome shotgun (WGS) entry which is preliminary data.</text>
</comment>
<evidence type="ECO:0000256" key="4">
    <source>
        <dbReference type="ARBA" id="ARBA00022729"/>
    </source>
</evidence>
<keyword evidence="6" id="KW-0106">Calcium</keyword>
<dbReference type="Proteomes" id="UP000270866">
    <property type="component" value="Unassembled WGS sequence"/>
</dbReference>
<evidence type="ECO:0000256" key="1">
    <source>
        <dbReference type="ARBA" id="ARBA00006249"/>
    </source>
</evidence>
<dbReference type="EMBL" id="MRCU01000012">
    <property type="protein sequence ID" value="RKK09492.1"/>
    <property type="molecule type" value="Genomic_DNA"/>
</dbReference>
<comment type="similarity">
    <text evidence="1 8">Belongs to the tannase family.</text>
</comment>
<protein>
    <recommendedName>
        <fullName evidence="8">Carboxylic ester hydrolase</fullName>
        <ecNumber evidence="8">3.1.1.-</ecNumber>
    </recommendedName>
</protein>
<dbReference type="GO" id="GO:0030600">
    <property type="term" value="F:feruloyl esterase activity"/>
    <property type="evidence" value="ECO:0007669"/>
    <property type="project" value="UniProtKB-ARBA"/>
</dbReference>
<dbReference type="AlphaFoldDB" id="A0A3L6MWZ6"/>
<dbReference type="SUPFAM" id="SSF53474">
    <property type="entry name" value="alpha/beta-Hydrolases"/>
    <property type="match status" value="1"/>
</dbReference>
<dbReference type="InterPro" id="IPR029058">
    <property type="entry name" value="AB_hydrolase_fold"/>
</dbReference>
<evidence type="ECO:0000256" key="2">
    <source>
        <dbReference type="ARBA" id="ARBA00022487"/>
    </source>
</evidence>
<evidence type="ECO:0000313" key="9">
    <source>
        <dbReference type="EMBL" id="RKK09492.1"/>
    </source>
</evidence>
<name>A0A3L6MWZ6_FUSOX</name>
<keyword evidence="5 8" id="KW-0378">Hydrolase</keyword>
<keyword evidence="4" id="KW-0732">Signal</keyword>
<dbReference type="InterPro" id="IPR011118">
    <property type="entry name" value="Tannase/feruloyl_esterase"/>
</dbReference>
<evidence type="ECO:0000313" key="10">
    <source>
        <dbReference type="Proteomes" id="UP000270866"/>
    </source>
</evidence>
<reference evidence="9 10" key="1">
    <citation type="journal article" date="2018" name="Sci. Rep.">
        <title>Characterisation of pathogen-specific regions and novel effector candidates in Fusarium oxysporum f. sp. cepae.</title>
        <authorList>
            <person name="Armitage A.D."/>
            <person name="Taylor A."/>
            <person name="Sobczyk M.K."/>
            <person name="Baxter L."/>
            <person name="Greenfield B.P."/>
            <person name="Bates H.J."/>
            <person name="Wilson F."/>
            <person name="Jackson A.C."/>
            <person name="Ott S."/>
            <person name="Harrison R.J."/>
            <person name="Clarkson J.P."/>
        </authorList>
    </citation>
    <scope>NUCLEOTIDE SEQUENCE [LARGE SCALE GENOMIC DNA]</scope>
    <source>
        <strain evidence="9 10">FoC_Fus2</strain>
    </source>
</reference>
<accession>A0A3L6MWZ6</accession>
<keyword evidence="7" id="KW-1015">Disulfide bond</keyword>
<dbReference type="GO" id="GO:0046872">
    <property type="term" value="F:metal ion binding"/>
    <property type="evidence" value="ECO:0007669"/>
    <property type="project" value="UniProtKB-KW"/>
</dbReference>
<dbReference type="PANTHER" id="PTHR33938:SF13">
    <property type="entry name" value="CARBOXYLIC ESTER HYDROLASE"/>
    <property type="match status" value="1"/>
</dbReference>
<dbReference type="PANTHER" id="PTHR33938">
    <property type="entry name" value="FERULOYL ESTERASE B-RELATED"/>
    <property type="match status" value="1"/>
</dbReference>
<dbReference type="EC" id="3.1.1.-" evidence="8"/>
<sequence length="526" mass="57195">MSNSLFDRNIMTSTIGNATGCAASAFSTPTLLGAEFLSLEANLVTDYSFDVPKGWTYSQPALNVQNATFCNVTVSYTHPGLNDTIYVEAWLPNEDDYNGRLQSLGGSGWTAGRFVLQYGGMINAVANGYASVTTDAGVPGDLTDWLFVSPGNLNTNALQNLGQVSLNDEAIIAKQLIKSFYGKAPSYSYWNGCSQGGRQGLKLAQQYPSAYDGIIAAAPGINWAEFFMNTIWPLFYMESTQQFPRGCELDEITSLAIASCDELDGVKDGIISDVDACRRSFDAFKQIGTSFHCSGTNSNIKISHAAAAVANASWSGPRFSDGRFMYYGFEIGTALSEVAPTKCTGDTCVGARQDFAFAYQAFVNRKVTTELTNITARDFDTLYRNVRLLYASNLETNDIDLRDFRDAGGKMITFHGLADTAISPAGTLDYYNQVSDFTGNVTSFYKYYRVPALKHCWGGNGGQPEALFSQLRAWVENGTSPEDSPVVIAGLGNLTQQQIICPWPQTARFDGSCSAKNSTTCWSCKE</sequence>
<gene>
    <name evidence="9" type="ORF">BFJ65_g15945</name>
</gene>
<keyword evidence="2" id="KW-0719">Serine esterase</keyword>
<evidence type="ECO:0000256" key="6">
    <source>
        <dbReference type="ARBA" id="ARBA00022837"/>
    </source>
</evidence>
<evidence type="ECO:0000256" key="8">
    <source>
        <dbReference type="RuleBase" id="RU361238"/>
    </source>
</evidence>
<organism evidence="9 10">
    <name type="scientific">Fusarium oxysporum f. sp. cepae</name>
    <dbReference type="NCBI Taxonomy" id="396571"/>
    <lineage>
        <taxon>Eukaryota</taxon>
        <taxon>Fungi</taxon>
        <taxon>Dikarya</taxon>
        <taxon>Ascomycota</taxon>
        <taxon>Pezizomycotina</taxon>
        <taxon>Sordariomycetes</taxon>
        <taxon>Hypocreomycetidae</taxon>
        <taxon>Hypocreales</taxon>
        <taxon>Nectriaceae</taxon>
        <taxon>Fusarium</taxon>
        <taxon>Fusarium oxysporum species complex</taxon>
    </lineage>
</organism>
<dbReference type="Gene3D" id="3.40.50.1820">
    <property type="entry name" value="alpha/beta hydrolase"/>
    <property type="match status" value="1"/>
</dbReference>